<protein>
    <recommendedName>
        <fullName evidence="12">BTB domain-containing protein</fullName>
    </recommendedName>
</protein>
<proteinExistence type="predicted"/>
<evidence type="ECO:0000256" key="6">
    <source>
        <dbReference type="ARBA" id="ARBA00023242"/>
    </source>
</evidence>
<feature type="domain" description="C2H2-type" evidence="10">
    <location>
        <begin position="569"/>
        <end position="598"/>
    </location>
</feature>
<dbReference type="SMART" id="SM00355">
    <property type="entry name" value="ZnF_C2H2"/>
    <property type="match status" value="5"/>
</dbReference>
<gene>
    <name evidence="11" type="ORF">g.21243</name>
</gene>
<dbReference type="Pfam" id="PF00651">
    <property type="entry name" value="BTB"/>
    <property type="match status" value="1"/>
</dbReference>
<dbReference type="Pfam" id="PF00096">
    <property type="entry name" value="zf-C2H2"/>
    <property type="match status" value="1"/>
</dbReference>
<evidence type="ECO:0000256" key="5">
    <source>
        <dbReference type="ARBA" id="ARBA00022833"/>
    </source>
</evidence>
<dbReference type="PROSITE" id="PS50097">
    <property type="entry name" value="BTB"/>
    <property type="match status" value="1"/>
</dbReference>
<dbReference type="GO" id="GO:0008270">
    <property type="term" value="F:zinc ion binding"/>
    <property type="evidence" value="ECO:0007669"/>
    <property type="project" value="UniProtKB-KW"/>
</dbReference>
<keyword evidence="5" id="KW-0862">Zinc</keyword>
<dbReference type="AlphaFoldDB" id="A0A1B6ED78"/>
<keyword evidence="6" id="KW-0539">Nucleus</keyword>
<sequence length="952" mass="105962">MTSPELKVENWGFFFLQRLKTLHQKGELCDLSLKFHISKNVIKVHRLVLTACTDYFEKVPKNEKELLMPSAFKYEHVLPIINFLYTGKLTYDVGEIVQLCETAKSLNLTILEKLLNAQIKPSKPQAVIKSYGRKPTPQPVPVPSTPSTSSLNSAPEPSSLPGKKLPIWKKRTVPGPPPDDVQIIETVPKVKVELPRPTRFEWPEEVEEPPVVYNPTFDNLSYESKPMLKPVDNLTPLNVVLKGASGNSGENQCTPSFKRAGNSILLGQRRSKRLKLSEQVYDAPESDDDDDDDDDHFETHYIDDDDDDDEYLPATPTKPKPILKPLSSESPTPTPGKKVRFSFSANEGKENSKEGKDIITANTMTTPLTNISVTSEMTSKSGNSANHTKIIAEVLKKYPDLVKNKNVRLKIVSPGSLGMGNVVSPASNLNKDSTKSQAKVSYVVMKSESELRKTMKQDTPKTGAENISGPWLCVPCGTSIEPVNFDTYYAYRKHLQDIHNERIDARICEHCGLKASKRNLHLYHLYTKHNIPPPRNISFPKCDKCDYIALSESLLIKHRNNHSTTTKDYVCTICNAAFKSSGALQGHMQTNLHQDQGTKKDYECVYCGKIFNRNINLKAHVRTAHQEESRRLYDDEEKVDEPGEGAEQSEDGILQVIEVPVINSVQSHDKGQHTLLLQSGMTIIAESPTSLLPSSESESMNNVASGIATSINITDTANMVNEQTVILLDENSEFILQSTPMVLTQEGACQEYIVPEIMTSDSGQVFTTGLVNYTVDNNIYSNNIGNNVIEGENNKRSDHTYADDSTSHLSHSNGCTEVRVTDNITGGNAHHQGVIIIGTSDERGNEESQVSSEILIDDSSGTLLMDADWVRVNTINDTNIQNDSTSVKINVENQNVHVNNSNAETKKITDNLVKDWDFDDDTVEDIDDSEENDVKPSRPTIELEETIIPDNI</sequence>
<dbReference type="SMART" id="SM00225">
    <property type="entry name" value="BTB"/>
    <property type="match status" value="1"/>
</dbReference>
<evidence type="ECO:0000256" key="2">
    <source>
        <dbReference type="ARBA" id="ARBA00022723"/>
    </source>
</evidence>
<feature type="compositionally biased region" description="Basic and acidic residues" evidence="8">
    <location>
        <begin position="624"/>
        <end position="633"/>
    </location>
</feature>
<dbReference type="InterPro" id="IPR013087">
    <property type="entry name" value="Znf_C2H2_type"/>
</dbReference>
<dbReference type="PANTHER" id="PTHR24394:SF29">
    <property type="entry name" value="MYONEURIN"/>
    <property type="match status" value="1"/>
</dbReference>
<feature type="region of interest" description="Disordered" evidence="8">
    <location>
        <begin position="273"/>
        <end position="353"/>
    </location>
</feature>
<dbReference type="PROSITE" id="PS00028">
    <property type="entry name" value="ZINC_FINGER_C2H2_1"/>
    <property type="match status" value="2"/>
</dbReference>
<reference evidence="11" key="1">
    <citation type="submission" date="2015-12" db="EMBL/GenBank/DDBJ databases">
        <title>De novo transcriptome assembly of four potential Pierce s Disease insect vectors from Arizona vineyards.</title>
        <authorList>
            <person name="Tassone E.E."/>
        </authorList>
    </citation>
    <scope>NUCLEOTIDE SEQUENCE</scope>
</reference>
<keyword evidence="4 7" id="KW-0863">Zinc-finger</keyword>
<feature type="compositionally biased region" description="Acidic residues" evidence="8">
    <location>
        <begin position="284"/>
        <end position="296"/>
    </location>
</feature>
<feature type="compositionally biased region" description="Acidic residues" evidence="8">
    <location>
        <begin position="634"/>
        <end position="649"/>
    </location>
</feature>
<dbReference type="InterPro" id="IPR036236">
    <property type="entry name" value="Znf_C2H2_sf"/>
</dbReference>
<evidence type="ECO:0000256" key="3">
    <source>
        <dbReference type="ARBA" id="ARBA00022737"/>
    </source>
</evidence>
<dbReference type="GO" id="GO:0000981">
    <property type="term" value="F:DNA-binding transcription factor activity, RNA polymerase II-specific"/>
    <property type="evidence" value="ECO:0007669"/>
    <property type="project" value="TreeGrafter"/>
</dbReference>
<feature type="region of interest" description="Disordered" evidence="8">
    <location>
        <begin position="624"/>
        <end position="649"/>
    </location>
</feature>
<evidence type="ECO:0000256" key="1">
    <source>
        <dbReference type="ARBA" id="ARBA00004123"/>
    </source>
</evidence>
<name>A0A1B6ED78_9HEMI</name>
<feature type="domain" description="BTB" evidence="9">
    <location>
        <begin position="29"/>
        <end position="93"/>
    </location>
</feature>
<feature type="domain" description="C2H2-type" evidence="10">
    <location>
        <begin position="602"/>
        <end position="630"/>
    </location>
</feature>
<evidence type="ECO:0000313" key="11">
    <source>
        <dbReference type="EMBL" id="JAS35840.1"/>
    </source>
</evidence>
<dbReference type="SUPFAM" id="SSF54695">
    <property type="entry name" value="POZ domain"/>
    <property type="match status" value="1"/>
</dbReference>
<dbReference type="PROSITE" id="PS50157">
    <property type="entry name" value="ZINC_FINGER_C2H2_2"/>
    <property type="match status" value="2"/>
</dbReference>
<evidence type="ECO:0000256" key="4">
    <source>
        <dbReference type="ARBA" id="ARBA00022771"/>
    </source>
</evidence>
<evidence type="ECO:0000259" key="10">
    <source>
        <dbReference type="PROSITE" id="PS50157"/>
    </source>
</evidence>
<dbReference type="InterPro" id="IPR011333">
    <property type="entry name" value="SKP1/BTB/POZ_sf"/>
</dbReference>
<feature type="region of interest" description="Disordered" evidence="8">
    <location>
        <begin position="129"/>
        <end position="181"/>
    </location>
</feature>
<dbReference type="Pfam" id="PF13912">
    <property type="entry name" value="zf-C2H2_6"/>
    <property type="match status" value="1"/>
</dbReference>
<organism evidence="11">
    <name type="scientific">Clastoptera arizonana</name>
    <name type="common">Arizona spittle bug</name>
    <dbReference type="NCBI Taxonomy" id="38151"/>
    <lineage>
        <taxon>Eukaryota</taxon>
        <taxon>Metazoa</taxon>
        <taxon>Ecdysozoa</taxon>
        <taxon>Arthropoda</taxon>
        <taxon>Hexapoda</taxon>
        <taxon>Insecta</taxon>
        <taxon>Pterygota</taxon>
        <taxon>Neoptera</taxon>
        <taxon>Paraneoptera</taxon>
        <taxon>Hemiptera</taxon>
        <taxon>Auchenorrhyncha</taxon>
        <taxon>Cercopoidea</taxon>
        <taxon>Clastopteridae</taxon>
        <taxon>Clastoptera</taxon>
    </lineage>
</organism>
<evidence type="ECO:0000256" key="7">
    <source>
        <dbReference type="PROSITE-ProRule" id="PRU00042"/>
    </source>
</evidence>
<dbReference type="SUPFAM" id="SSF57667">
    <property type="entry name" value="beta-beta-alpha zinc fingers"/>
    <property type="match status" value="1"/>
</dbReference>
<evidence type="ECO:0008006" key="12">
    <source>
        <dbReference type="Google" id="ProtNLM"/>
    </source>
</evidence>
<dbReference type="PANTHER" id="PTHR24394">
    <property type="entry name" value="ZINC FINGER PROTEIN"/>
    <property type="match status" value="1"/>
</dbReference>
<dbReference type="Gene3D" id="3.30.710.10">
    <property type="entry name" value="Potassium Channel Kv1.1, Chain A"/>
    <property type="match status" value="1"/>
</dbReference>
<dbReference type="Gene3D" id="3.30.160.60">
    <property type="entry name" value="Classic Zinc Finger"/>
    <property type="match status" value="2"/>
</dbReference>
<evidence type="ECO:0000256" key="8">
    <source>
        <dbReference type="SAM" id="MobiDB-lite"/>
    </source>
</evidence>
<keyword evidence="3" id="KW-0677">Repeat</keyword>
<dbReference type="InterPro" id="IPR000210">
    <property type="entry name" value="BTB/POZ_dom"/>
</dbReference>
<keyword evidence="2" id="KW-0479">Metal-binding</keyword>
<dbReference type="EMBL" id="GEDC01001458">
    <property type="protein sequence ID" value="JAS35840.1"/>
    <property type="molecule type" value="Transcribed_RNA"/>
</dbReference>
<comment type="subcellular location">
    <subcellularLocation>
        <location evidence="1">Nucleus</location>
    </subcellularLocation>
</comment>
<accession>A0A1B6ED78</accession>
<dbReference type="GO" id="GO:0005634">
    <property type="term" value="C:nucleus"/>
    <property type="evidence" value="ECO:0007669"/>
    <property type="project" value="UniProtKB-SubCell"/>
</dbReference>
<evidence type="ECO:0000259" key="9">
    <source>
        <dbReference type="PROSITE" id="PS50097"/>
    </source>
</evidence>